<dbReference type="AlphaFoldDB" id="A0A0W0ZG81"/>
<sequence>MKNIILALITPPAFCASSRSNNRCKNGKKIHQKNSRTTEKNDFSIKMAYLSNNAYELEIK</sequence>
<keyword evidence="2" id="KW-1185">Reference proteome</keyword>
<proteinExistence type="predicted"/>
<accession>A0A0W0ZG81</accession>
<protein>
    <submittedName>
        <fullName evidence="1">Uncharacterized protein</fullName>
    </submittedName>
</protein>
<name>A0A0W0ZG81_9GAMM</name>
<dbReference type="EMBL" id="LNYY01000019">
    <property type="protein sequence ID" value="KTD67972.1"/>
    <property type="molecule type" value="Genomic_DNA"/>
</dbReference>
<dbReference type="PATRIC" id="fig|947033.5.peg.1203"/>
<evidence type="ECO:0000313" key="2">
    <source>
        <dbReference type="Proteomes" id="UP000054926"/>
    </source>
</evidence>
<gene>
    <name evidence="1" type="ORF">Lste_1130</name>
</gene>
<comment type="caution">
    <text evidence="1">The sequence shown here is derived from an EMBL/GenBank/DDBJ whole genome shotgun (WGS) entry which is preliminary data.</text>
</comment>
<dbReference type="Proteomes" id="UP000054926">
    <property type="component" value="Unassembled WGS sequence"/>
</dbReference>
<reference evidence="1 2" key="1">
    <citation type="submission" date="2015-11" db="EMBL/GenBank/DDBJ databases">
        <title>Genomic analysis of 38 Legionella species identifies large and diverse effector repertoires.</title>
        <authorList>
            <person name="Burstein D."/>
            <person name="Amaro F."/>
            <person name="Zusman T."/>
            <person name="Lifshitz Z."/>
            <person name="Cohen O."/>
            <person name="Gilbert J.A."/>
            <person name="Pupko T."/>
            <person name="Shuman H.A."/>
            <person name="Segal G."/>
        </authorList>
    </citation>
    <scope>NUCLEOTIDE SEQUENCE [LARGE SCALE GENOMIC DNA]</scope>
    <source>
        <strain evidence="1 2">IMVS3376</strain>
    </source>
</reference>
<organism evidence="1 2">
    <name type="scientific">Legionella steelei</name>
    <dbReference type="NCBI Taxonomy" id="947033"/>
    <lineage>
        <taxon>Bacteria</taxon>
        <taxon>Pseudomonadati</taxon>
        <taxon>Pseudomonadota</taxon>
        <taxon>Gammaproteobacteria</taxon>
        <taxon>Legionellales</taxon>
        <taxon>Legionellaceae</taxon>
        <taxon>Legionella</taxon>
    </lineage>
</organism>
<evidence type="ECO:0000313" key="1">
    <source>
        <dbReference type="EMBL" id="KTD67972.1"/>
    </source>
</evidence>
<dbReference type="RefSeq" id="WP_058510102.1">
    <property type="nucleotide sequence ID" value="NZ_LNYY01000019.1"/>
</dbReference>